<dbReference type="InterPro" id="IPR002397">
    <property type="entry name" value="Cyt_P450_B"/>
</dbReference>
<dbReference type="PANTHER" id="PTHR46696">
    <property type="entry name" value="P450, PUTATIVE (EUROFUNG)-RELATED"/>
    <property type="match status" value="1"/>
</dbReference>
<dbReference type="PROSITE" id="PS00086">
    <property type="entry name" value="CYTOCHROME_P450"/>
    <property type="match status" value="1"/>
</dbReference>
<keyword evidence="6 7" id="KW-0503">Monooxygenase</keyword>
<organism evidence="8 9">
    <name type="scientific">Lentzea albidocapillata</name>
    <dbReference type="NCBI Taxonomy" id="40571"/>
    <lineage>
        <taxon>Bacteria</taxon>
        <taxon>Bacillati</taxon>
        <taxon>Actinomycetota</taxon>
        <taxon>Actinomycetes</taxon>
        <taxon>Pseudonocardiales</taxon>
        <taxon>Pseudonocardiaceae</taxon>
        <taxon>Lentzea</taxon>
    </lineage>
</organism>
<evidence type="ECO:0000313" key="8">
    <source>
        <dbReference type="EMBL" id="SMD24120.1"/>
    </source>
</evidence>
<evidence type="ECO:0000256" key="2">
    <source>
        <dbReference type="ARBA" id="ARBA00022617"/>
    </source>
</evidence>
<keyword evidence="5 7" id="KW-0408">Iron</keyword>
<dbReference type="eggNOG" id="COG2124">
    <property type="taxonomic scope" value="Bacteria"/>
</dbReference>
<dbReference type="PRINTS" id="PR00359">
    <property type="entry name" value="BP450"/>
</dbReference>
<dbReference type="CDD" id="cd11031">
    <property type="entry name" value="Cyp158A-like"/>
    <property type="match status" value="1"/>
</dbReference>
<dbReference type="InterPro" id="IPR017972">
    <property type="entry name" value="Cyt_P450_CS"/>
</dbReference>
<dbReference type="STRING" id="40571.SAMN05660733_07593"/>
<evidence type="ECO:0000256" key="7">
    <source>
        <dbReference type="RuleBase" id="RU000461"/>
    </source>
</evidence>
<protein>
    <submittedName>
        <fullName evidence="8">Cytochrome P450</fullName>
    </submittedName>
</protein>
<gene>
    <name evidence="8" type="ORF">SAMN05660733_07593</name>
</gene>
<keyword evidence="4 7" id="KW-0560">Oxidoreductase</keyword>
<evidence type="ECO:0000313" key="9">
    <source>
        <dbReference type="Proteomes" id="UP000192840"/>
    </source>
</evidence>
<dbReference type="InterPro" id="IPR001128">
    <property type="entry name" value="Cyt_P450"/>
</dbReference>
<dbReference type="Pfam" id="PF00067">
    <property type="entry name" value="p450"/>
    <property type="match status" value="1"/>
</dbReference>
<name>A0A1W2FQE3_9PSEU</name>
<keyword evidence="2 7" id="KW-0349">Heme</keyword>
<dbReference type="PRINTS" id="PR00385">
    <property type="entry name" value="P450"/>
</dbReference>
<dbReference type="InterPro" id="IPR036396">
    <property type="entry name" value="Cyt_P450_sf"/>
</dbReference>
<dbReference type="GO" id="GO:0016705">
    <property type="term" value="F:oxidoreductase activity, acting on paired donors, with incorporation or reduction of molecular oxygen"/>
    <property type="evidence" value="ECO:0007669"/>
    <property type="project" value="InterPro"/>
</dbReference>
<dbReference type="GO" id="GO:0004497">
    <property type="term" value="F:monooxygenase activity"/>
    <property type="evidence" value="ECO:0007669"/>
    <property type="project" value="UniProtKB-KW"/>
</dbReference>
<dbReference type="GO" id="GO:0020037">
    <property type="term" value="F:heme binding"/>
    <property type="evidence" value="ECO:0007669"/>
    <property type="project" value="InterPro"/>
</dbReference>
<accession>A0A1W2FQE3</accession>
<sequence length="389" mass="43290">MAPTYPFSETDGLTLDPTYERLRRDEPVSRVTYPYGGEGWLVTSYEETKFVLGDPRFSRARTVGQDVPRMQPLIAPGGSILTHDGADHSRMRRLVSKAFTVRRIEELRPRAQQITDELLDRLDNPGDLVEGFSMPFPITIICELLGVPFEDREDFRRWSNQALSTVGGHTPEEAMDGVTKLHAYFTELVAKRRAHPTDDLISALVAARDNEDRLSEDELVRFGITLLVAGHETTANMLANSVVTLFEHPDAMKSLREAPDKLPNAIEELLRFIPLGSGAGFPRIATEDVQVGNALVKEGDTVLVVASSANRDEAMYANGGELDLEREVGQHMQFGHGIHFCLGSQLARMELQVALGTLLRRLPGLRLAEPVEFRRGSLVRGPLRLVVAW</sequence>
<proteinExistence type="inferred from homology"/>
<dbReference type="FunFam" id="1.10.630.10:FF:000018">
    <property type="entry name" value="Cytochrome P450 monooxygenase"/>
    <property type="match status" value="1"/>
</dbReference>
<dbReference type="AlphaFoldDB" id="A0A1W2FQE3"/>
<evidence type="ECO:0000256" key="4">
    <source>
        <dbReference type="ARBA" id="ARBA00023002"/>
    </source>
</evidence>
<evidence type="ECO:0000256" key="5">
    <source>
        <dbReference type="ARBA" id="ARBA00023004"/>
    </source>
</evidence>
<keyword evidence="3 7" id="KW-0479">Metal-binding</keyword>
<dbReference type="OrthoDB" id="141712at2"/>
<dbReference type="PANTHER" id="PTHR46696:SF1">
    <property type="entry name" value="CYTOCHROME P450 YJIB-RELATED"/>
    <property type="match status" value="1"/>
</dbReference>
<dbReference type="SUPFAM" id="SSF48264">
    <property type="entry name" value="Cytochrome P450"/>
    <property type="match status" value="1"/>
</dbReference>
<dbReference type="EMBL" id="FWYC01000021">
    <property type="protein sequence ID" value="SMD24120.1"/>
    <property type="molecule type" value="Genomic_DNA"/>
</dbReference>
<dbReference type="Proteomes" id="UP000192840">
    <property type="component" value="Unassembled WGS sequence"/>
</dbReference>
<dbReference type="RefSeq" id="WP_030479443.1">
    <property type="nucleotide sequence ID" value="NZ_FWYC01000021.1"/>
</dbReference>
<evidence type="ECO:0000256" key="1">
    <source>
        <dbReference type="ARBA" id="ARBA00010617"/>
    </source>
</evidence>
<evidence type="ECO:0000256" key="6">
    <source>
        <dbReference type="ARBA" id="ARBA00023033"/>
    </source>
</evidence>
<dbReference type="GO" id="GO:0005506">
    <property type="term" value="F:iron ion binding"/>
    <property type="evidence" value="ECO:0007669"/>
    <property type="project" value="InterPro"/>
</dbReference>
<comment type="similarity">
    <text evidence="1 7">Belongs to the cytochrome P450 family.</text>
</comment>
<keyword evidence="9" id="KW-1185">Reference proteome</keyword>
<dbReference type="Gene3D" id="1.10.630.10">
    <property type="entry name" value="Cytochrome P450"/>
    <property type="match status" value="1"/>
</dbReference>
<reference evidence="9" key="1">
    <citation type="submission" date="2017-04" db="EMBL/GenBank/DDBJ databases">
        <authorList>
            <person name="Varghese N."/>
            <person name="Submissions S."/>
        </authorList>
    </citation>
    <scope>NUCLEOTIDE SEQUENCE [LARGE SCALE GENOMIC DNA]</scope>
    <source>
        <strain evidence="9">DSM 44073</strain>
    </source>
</reference>
<evidence type="ECO:0000256" key="3">
    <source>
        <dbReference type="ARBA" id="ARBA00022723"/>
    </source>
</evidence>